<keyword evidence="3" id="KW-0547">Nucleotide-binding</keyword>
<dbReference type="PANTHER" id="PTHR42711:SF17">
    <property type="entry name" value="ABC TRANSPORTER ATP-BINDING PROTEIN"/>
    <property type="match status" value="1"/>
</dbReference>
<protein>
    <submittedName>
        <fullName evidence="7">ABC transporter ATP-binding protein</fullName>
    </submittedName>
</protein>
<dbReference type="CDD" id="cd03230">
    <property type="entry name" value="ABC_DR_subfamily_A"/>
    <property type="match status" value="1"/>
</dbReference>
<dbReference type="SUPFAM" id="SSF52540">
    <property type="entry name" value="P-loop containing nucleoside triphosphate hydrolases"/>
    <property type="match status" value="1"/>
</dbReference>
<gene>
    <name evidence="7" type="ORF">G3I43_24040</name>
</gene>
<dbReference type="GO" id="GO:0005886">
    <property type="term" value="C:plasma membrane"/>
    <property type="evidence" value="ECO:0007669"/>
    <property type="project" value="UniProtKB-SubCell"/>
</dbReference>
<dbReference type="Gene3D" id="3.40.50.300">
    <property type="entry name" value="P-loop containing nucleotide triphosphate hydrolases"/>
    <property type="match status" value="1"/>
</dbReference>
<dbReference type="PROSITE" id="PS00211">
    <property type="entry name" value="ABC_TRANSPORTER_1"/>
    <property type="match status" value="1"/>
</dbReference>
<keyword evidence="5" id="KW-0046">Antibiotic resistance</keyword>
<comment type="subcellular location">
    <subcellularLocation>
        <location evidence="1">Cell membrane</location>
        <topology evidence="1">Peripheral membrane protein</topology>
    </subcellularLocation>
</comment>
<dbReference type="GO" id="GO:0005524">
    <property type="term" value="F:ATP binding"/>
    <property type="evidence" value="ECO:0007669"/>
    <property type="project" value="UniProtKB-KW"/>
</dbReference>
<dbReference type="Pfam" id="PF00005">
    <property type="entry name" value="ABC_tran"/>
    <property type="match status" value="1"/>
</dbReference>
<dbReference type="EMBL" id="JAAGMK010000685">
    <property type="protein sequence ID" value="NEB87216.1"/>
    <property type="molecule type" value="Genomic_DNA"/>
</dbReference>
<dbReference type="InterPro" id="IPR017871">
    <property type="entry name" value="ABC_transporter-like_CS"/>
</dbReference>
<organism evidence="7">
    <name type="scientific">Streptomyces anulatus</name>
    <name type="common">Streptomyces chrysomallus</name>
    <dbReference type="NCBI Taxonomy" id="1892"/>
    <lineage>
        <taxon>Bacteria</taxon>
        <taxon>Bacillati</taxon>
        <taxon>Actinomycetota</taxon>
        <taxon>Actinomycetes</taxon>
        <taxon>Kitasatosporales</taxon>
        <taxon>Streptomycetaceae</taxon>
        <taxon>Streptomyces</taxon>
    </lineage>
</organism>
<keyword evidence="4 7" id="KW-0067">ATP-binding</keyword>
<proteinExistence type="predicted"/>
<evidence type="ECO:0000259" key="6">
    <source>
        <dbReference type="PROSITE" id="PS50893"/>
    </source>
</evidence>
<sequence length="305" mass="33037">MSTSPTTATARAGAPPTPTVIARAIGVTRHYGDTVALDNVDFTVREGEFIGLLGPNGAGKTTLLNSLLGLRKPTSGSIELFGGSPTNPANRRFIGVTPQESGVPPTLRVAEAVDFVAAHFKETEDRDELLERFDLTKEARRQTGGLSGGQKRRLALALAFVGRPRLVILDEPTTGLDVESRRMLWDRIREFHEGGGTVLLTTHYLEEIEALAKRVVVIAQGRIRADDTVGAIRGMAHMQRVSMNAGPLPDLPGVISEERTEERVELMTHDADQLVRALVRQGVEFSGLAVQQATLEEAFLVISQS</sequence>
<evidence type="ECO:0000256" key="5">
    <source>
        <dbReference type="ARBA" id="ARBA00023251"/>
    </source>
</evidence>
<keyword evidence="2" id="KW-0813">Transport</keyword>
<accession>A0A6G3SW19</accession>
<dbReference type="GO" id="GO:0046677">
    <property type="term" value="P:response to antibiotic"/>
    <property type="evidence" value="ECO:0007669"/>
    <property type="project" value="UniProtKB-KW"/>
</dbReference>
<dbReference type="InterPro" id="IPR027417">
    <property type="entry name" value="P-loop_NTPase"/>
</dbReference>
<name>A0A6G3SW19_STRAQ</name>
<dbReference type="PANTHER" id="PTHR42711">
    <property type="entry name" value="ABC TRANSPORTER ATP-BINDING PROTEIN"/>
    <property type="match status" value="1"/>
</dbReference>
<evidence type="ECO:0000256" key="1">
    <source>
        <dbReference type="ARBA" id="ARBA00004202"/>
    </source>
</evidence>
<evidence type="ECO:0000256" key="2">
    <source>
        <dbReference type="ARBA" id="ARBA00022448"/>
    </source>
</evidence>
<dbReference type="AlphaFoldDB" id="A0A6G3SW19"/>
<dbReference type="RefSeq" id="WP_087765123.1">
    <property type="nucleotide sequence ID" value="NZ_CBDRIV010000021.1"/>
</dbReference>
<dbReference type="GO" id="GO:0016887">
    <property type="term" value="F:ATP hydrolysis activity"/>
    <property type="evidence" value="ECO:0007669"/>
    <property type="project" value="InterPro"/>
</dbReference>
<feature type="domain" description="ABC transporter" evidence="6">
    <location>
        <begin position="22"/>
        <end position="245"/>
    </location>
</feature>
<comment type="caution">
    <text evidence="7">The sequence shown here is derived from an EMBL/GenBank/DDBJ whole genome shotgun (WGS) entry which is preliminary data.</text>
</comment>
<dbReference type="SMART" id="SM00382">
    <property type="entry name" value="AAA"/>
    <property type="match status" value="1"/>
</dbReference>
<evidence type="ECO:0000256" key="4">
    <source>
        <dbReference type="ARBA" id="ARBA00022840"/>
    </source>
</evidence>
<dbReference type="InterPro" id="IPR003593">
    <property type="entry name" value="AAA+_ATPase"/>
</dbReference>
<reference evidence="7" key="1">
    <citation type="submission" date="2020-01" db="EMBL/GenBank/DDBJ databases">
        <title>Insect and environment-associated Actinomycetes.</title>
        <authorList>
            <person name="Currrie C."/>
            <person name="Chevrette M."/>
            <person name="Carlson C."/>
            <person name="Stubbendieck R."/>
            <person name="Wendt-Pienkowski E."/>
        </authorList>
    </citation>
    <scope>NUCLEOTIDE SEQUENCE</scope>
    <source>
        <strain evidence="7">SID505</strain>
    </source>
</reference>
<dbReference type="PROSITE" id="PS50893">
    <property type="entry name" value="ABC_TRANSPORTER_2"/>
    <property type="match status" value="1"/>
</dbReference>
<evidence type="ECO:0000313" key="7">
    <source>
        <dbReference type="EMBL" id="NEB87216.1"/>
    </source>
</evidence>
<dbReference type="InterPro" id="IPR050763">
    <property type="entry name" value="ABC_transporter_ATP-binding"/>
</dbReference>
<dbReference type="InterPro" id="IPR003439">
    <property type="entry name" value="ABC_transporter-like_ATP-bd"/>
</dbReference>
<evidence type="ECO:0000256" key="3">
    <source>
        <dbReference type="ARBA" id="ARBA00022741"/>
    </source>
</evidence>